<gene>
    <name evidence="2" type="ORF">Mcate_00599</name>
</gene>
<name>A0A399E2J9_9DEIN</name>
<dbReference type="Proteomes" id="UP000266089">
    <property type="component" value="Unassembled WGS sequence"/>
</dbReference>
<feature type="transmembrane region" description="Helical" evidence="1">
    <location>
        <begin position="59"/>
        <end position="77"/>
    </location>
</feature>
<evidence type="ECO:0000313" key="3">
    <source>
        <dbReference type="Proteomes" id="UP000266089"/>
    </source>
</evidence>
<keyword evidence="1" id="KW-0472">Membrane</keyword>
<reference evidence="2 3" key="1">
    <citation type="submission" date="2018-08" db="EMBL/GenBank/DDBJ databases">
        <title>Meiothermus cateniformans JCM 15151 genome sequencing project.</title>
        <authorList>
            <person name="Da Costa M.S."/>
            <person name="Albuquerque L."/>
            <person name="Raposo P."/>
            <person name="Froufe H.J.C."/>
            <person name="Barroso C.S."/>
            <person name="Egas C."/>
        </authorList>
    </citation>
    <scope>NUCLEOTIDE SEQUENCE [LARGE SCALE GENOMIC DNA]</scope>
    <source>
        <strain evidence="2 3">JCM 15151</strain>
    </source>
</reference>
<evidence type="ECO:0000313" key="2">
    <source>
        <dbReference type="EMBL" id="RIH78887.1"/>
    </source>
</evidence>
<protein>
    <submittedName>
        <fullName evidence="2">Uncharacterized protein</fullName>
    </submittedName>
</protein>
<sequence>MSKNKKIEPKKVNAYVPPNLTLRLLRLLLGISAFLFLFYTAGHYLTGWPFPTPLDLLRITSAVVLGGLLGLIFSRFWPLPPTPGLERIFRIFFMLLPALLFGYALQVFSGANQALSIILPLSAWLSSGLIIRLPEEGHNVSAKSAQ</sequence>
<dbReference type="RefSeq" id="WP_027887846.1">
    <property type="nucleotide sequence ID" value="NZ_JBHSXZ010000015.1"/>
</dbReference>
<keyword evidence="1" id="KW-1133">Transmembrane helix</keyword>
<keyword evidence="1" id="KW-0812">Transmembrane</keyword>
<accession>A0A399E2J9</accession>
<evidence type="ECO:0000256" key="1">
    <source>
        <dbReference type="SAM" id="Phobius"/>
    </source>
</evidence>
<organism evidence="2 3">
    <name type="scientific">Meiothermus taiwanensis</name>
    <dbReference type="NCBI Taxonomy" id="172827"/>
    <lineage>
        <taxon>Bacteria</taxon>
        <taxon>Thermotogati</taxon>
        <taxon>Deinococcota</taxon>
        <taxon>Deinococci</taxon>
        <taxon>Thermales</taxon>
        <taxon>Thermaceae</taxon>
        <taxon>Meiothermus</taxon>
    </lineage>
</organism>
<feature type="transmembrane region" description="Helical" evidence="1">
    <location>
        <begin position="89"/>
        <end position="108"/>
    </location>
</feature>
<dbReference type="OrthoDB" id="26316at2"/>
<dbReference type="EMBL" id="QWKX01000010">
    <property type="protein sequence ID" value="RIH78887.1"/>
    <property type="molecule type" value="Genomic_DNA"/>
</dbReference>
<proteinExistence type="predicted"/>
<feature type="transmembrane region" description="Helical" evidence="1">
    <location>
        <begin position="20"/>
        <end position="39"/>
    </location>
</feature>
<dbReference type="AlphaFoldDB" id="A0A399E2J9"/>
<comment type="caution">
    <text evidence="2">The sequence shown here is derived from an EMBL/GenBank/DDBJ whole genome shotgun (WGS) entry which is preliminary data.</text>
</comment>